<name>A0A9P9IRH2_9HYPO</name>
<sequence length="109" mass="12589">MSRKHRQPRDEMVSFDHFSKDEVVPLKDLTYWPRAVTCPACMEPSITRVRAKICTGTHLMAALLFVCSVVGAAFPYASRTFKDIEHYCCRCNRRLVTHHFQSGTEIHVF</sequence>
<reference evidence="3" key="1">
    <citation type="journal article" date="2021" name="Nat. Commun.">
        <title>Genetic determinants of endophytism in the Arabidopsis root mycobiome.</title>
        <authorList>
            <person name="Mesny F."/>
            <person name="Miyauchi S."/>
            <person name="Thiergart T."/>
            <person name="Pickel B."/>
            <person name="Atanasova L."/>
            <person name="Karlsson M."/>
            <person name="Huettel B."/>
            <person name="Barry K.W."/>
            <person name="Haridas S."/>
            <person name="Chen C."/>
            <person name="Bauer D."/>
            <person name="Andreopoulos W."/>
            <person name="Pangilinan J."/>
            <person name="LaButti K."/>
            <person name="Riley R."/>
            <person name="Lipzen A."/>
            <person name="Clum A."/>
            <person name="Drula E."/>
            <person name="Henrissat B."/>
            <person name="Kohler A."/>
            <person name="Grigoriev I.V."/>
            <person name="Martin F.M."/>
            <person name="Hacquard S."/>
        </authorList>
    </citation>
    <scope>NUCLEOTIDE SEQUENCE</scope>
    <source>
        <strain evidence="3">MPI-CAGE-AT-0021</strain>
    </source>
</reference>
<organism evidence="3 4">
    <name type="scientific">Dactylonectria estremocensis</name>
    <dbReference type="NCBI Taxonomy" id="1079267"/>
    <lineage>
        <taxon>Eukaryota</taxon>
        <taxon>Fungi</taxon>
        <taxon>Dikarya</taxon>
        <taxon>Ascomycota</taxon>
        <taxon>Pezizomycotina</taxon>
        <taxon>Sordariomycetes</taxon>
        <taxon>Hypocreomycetidae</taxon>
        <taxon>Hypocreales</taxon>
        <taxon>Nectriaceae</taxon>
        <taxon>Dactylonectria</taxon>
    </lineage>
</organism>
<comment type="caution">
    <text evidence="3">The sequence shown here is derived from an EMBL/GenBank/DDBJ whole genome shotgun (WGS) entry which is preliminary data.</text>
</comment>
<evidence type="ECO:0000313" key="3">
    <source>
        <dbReference type="EMBL" id="KAH7129796.1"/>
    </source>
</evidence>
<keyword evidence="4" id="KW-1185">Reference proteome</keyword>
<dbReference type="Pfam" id="PF10601">
    <property type="entry name" value="zf-LITAF-like"/>
    <property type="match status" value="1"/>
</dbReference>
<gene>
    <name evidence="3" type="ORF">B0J13DRAFT_132511</name>
</gene>
<keyword evidence="1" id="KW-1133">Transmembrane helix</keyword>
<dbReference type="PROSITE" id="PS51837">
    <property type="entry name" value="LITAF"/>
    <property type="match status" value="1"/>
</dbReference>
<dbReference type="InterPro" id="IPR006629">
    <property type="entry name" value="LITAF"/>
</dbReference>
<keyword evidence="1" id="KW-0472">Membrane</keyword>
<dbReference type="AlphaFoldDB" id="A0A9P9IRH2"/>
<dbReference type="EMBL" id="JAGMUU010000020">
    <property type="protein sequence ID" value="KAH7129796.1"/>
    <property type="molecule type" value="Genomic_DNA"/>
</dbReference>
<dbReference type="SMART" id="SM00714">
    <property type="entry name" value="LITAF"/>
    <property type="match status" value="1"/>
</dbReference>
<dbReference type="OrthoDB" id="5599753at2759"/>
<evidence type="ECO:0000313" key="4">
    <source>
        <dbReference type="Proteomes" id="UP000717696"/>
    </source>
</evidence>
<protein>
    <recommendedName>
        <fullName evidence="2">LITAF domain-containing protein</fullName>
    </recommendedName>
</protein>
<evidence type="ECO:0000256" key="1">
    <source>
        <dbReference type="SAM" id="Phobius"/>
    </source>
</evidence>
<proteinExistence type="predicted"/>
<feature type="transmembrane region" description="Helical" evidence="1">
    <location>
        <begin position="58"/>
        <end position="77"/>
    </location>
</feature>
<accession>A0A9P9IRH2</accession>
<feature type="domain" description="LITAF" evidence="2">
    <location>
        <begin position="18"/>
        <end position="100"/>
    </location>
</feature>
<evidence type="ECO:0000259" key="2">
    <source>
        <dbReference type="PROSITE" id="PS51837"/>
    </source>
</evidence>
<dbReference type="Proteomes" id="UP000717696">
    <property type="component" value="Unassembled WGS sequence"/>
</dbReference>
<keyword evidence="1" id="KW-0812">Transmembrane</keyword>